<evidence type="ECO:0000256" key="3">
    <source>
        <dbReference type="ARBA" id="ARBA00013269"/>
    </source>
</evidence>
<dbReference type="InterPro" id="IPR036688">
    <property type="entry name" value="MoeA_C_domain_IV_sf"/>
</dbReference>
<dbReference type="InterPro" id="IPR036425">
    <property type="entry name" value="MoaB/Mog-like_dom_sf"/>
</dbReference>
<dbReference type="PANTHER" id="PTHR10192:SF5">
    <property type="entry name" value="GEPHYRIN"/>
    <property type="match status" value="1"/>
</dbReference>
<dbReference type="Gene3D" id="3.90.105.10">
    <property type="entry name" value="Molybdopterin biosynthesis moea protein, domain 2"/>
    <property type="match status" value="1"/>
</dbReference>
<reference evidence="11" key="1">
    <citation type="submission" date="2018-06" db="EMBL/GenBank/DDBJ databases">
        <authorList>
            <person name="Zhirakovskaya E."/>
        </authorList>
    </citation>
    <scope>NUCLEOTIDE SEQUENCE</scope>
</reference>
<dbReference type="Pfam" id="PF03454">
    <property type="entry name" value="MoeA_C"/>
    <property type="match status" value="1"/>
</dbReference>
<keyword evidence="5 11" id="KW-0808">Transferase</keyword>
<evidence type="ECO:0000313" key="11">
    <source>
        <dbReference type="EMBL" id="VAW77211.1"/>
    </source>
</evidence>
<dbReference type="GO" id="GO:0005829">
    <property type="term" value="C:cytosol"/>
    <property type="evidence" value="ECO:0007669"/>
    <property type="project" value="TreeGrafter"/>
</dbReference>
<comment type="pathway">
    <text evidence="2">Cofactor biosynthesis; molybdopterin biosynthesis.</text>
</comment>
<accession>A0A3B0YCP0</accession>
<dbReference type="SUPFAM" id="SSF53218">
    <property type="entry name" value="Molybdenum cofactor biosynthesis proteins"/>
    <property type="match status" value="1"/>
</dbReference>
<dbReference type="GO" id="GO:0061599">
    <property type="term" value="F:molybdopterin molybdotransferase activity"/>
    <property type="evidence" value="ECO:0007669"/>
    <property type="project" value="UniProtKB-EC"/>
</dbReference>
<dbReference type="InterPro" id="IPR005110">
    <property type="entry name" value="MoeA_linker/N"/>
</dbReference>
<evidence type="ECO:0000256" key="2">
    <source>
        <dbReference type="ARBA" id="ARBA00005046"/>
    </source>
</evidence>
<evidence type="ECO:0000256" key="7">
    <source>
        <dbReference type="ARBA" id="ARBA00022842"/>
    </source>
</evidence>
<dbReference type="FunFam" id="3.40.980.10:FF:000004">
    <property type="entry name" value="Molybdopterin molybdenumtransferase"/>
    <property type="match status" value="1"/>
</dbReference>
<gene>
    <name evidence="11" type="ORF">MNBD_GAMMA13-665</name>
</gene>
<comment type="cofactor">
    <cofactor evidence="1">
        <name>Mg(2+)</name>
        <dbReference type="ChEBI" id="CHEBI:18420"/>
    </cofactor>
</comment>
<dbReference type="InterPro" id="IPR005111">
    <property type="entry name" value="MoeA_C_domain_IV"/>
</dbReference>
<dbReference type="NCBIfam" id="TIGR00177">
    <property type="entry name" value="molyb_syn"/>
    <property type="match status" value="1"/>
</dbReference>
<evidence type="ECO:0000256" key="4">
    <source>
        <dbReference type="ARBA" id="ARBA00022505"/>
    </source>
</evidence>
<dbReference type="InterPro" id="IPR001453">
    <property type="entry name" value="MoaB/Mog_dom"/>
</dbReference>
<dbReference type="AlphaFoldDB" id="A0A3B0YCP0"/>
<keyword evidence="6" id="KW-0479">Metal-binding</keyword>
<proteinExistence type="predicted"/>
<evidence type="ECO:0000256" key="1">
    <source>
        <dbReference type="ARBA" id="ARBA00001946"/>
    </source>
</evidence>
<dbReference type="Pfam" id="PF03453">
    <property type="entry name" value="MoeA_N"/>
    <property type="match status" value="1"/>
</dbReference>
<organism evidence="11">
    <name type="scientific">hydrothermal vent metagenome</name>
    <dbReference type="NCBI Taxonomy" id="652676"/>
    <lineage>
        <taxon>unclassified sequences</taxon>
        <taxon>metagenomes</taxon>
        <taxon>ecological metagenomes</taxon>
    </lineage>
</organism>
<sequence length="420" mass="44984">MDTSISIDYCADGADKLLSFEQGRQRILDDVNVIDAGEQLPIRSALNRVLAQPVVAAIDVPPFINSAMDGYALHSTDVQVGQSNSFKIIGTCFAGAPFTGTVRQGECVRIMTGAVMPEGADAVVMQEHTRHEGNFITLNYDTLQTGTNVRYAGEDSRRGDTVLEPGIRIGPAEIGLLASVGIGEIQVQRKLRATFFSTGDELTSVGSPLQAGQIYDSNRYILFAALENAGVECHDLGVIADDREAVRTAFKQAADTADLVITSGGVSVGEADFVTSTLEELGEVSLWRMAIKPGKPLAFGRLGQACFFGLPGNPVSVMATFYQFVLPAIHKMNGLNQRPPLLIRVGAGEDFKKAPGRMEFQRGILLQDEHGHWSVCSTGSQGSHLLTSMSKANCFILLDAESTGVEQGSPVTVQPFSDLV</sequence>
<feature type="domain" description="MoaB/Mog" evidence="10">
    <location>
        <begin position="194"/>
        <end position="331"/>
    </location>
</feature>
<comment type="catalytic activity">
    <reaction evidence="9">
        <text>adenylyl-molybdopterin + molybdate = Mo-molybdopterin + AMP + H(+)</text>
        <dbReference type="Rhea" id="RHEA:35047"/>
        <dbReference type="ChEBI" id="CHEBI:15378"/>
        <dbReference type="ChEBI" id="CHEBI:36264"/>
        <dbReference type="ChEBI" id="CHEBI:62727"/>
        <dbReference type="ChEBI" id="CHEBI:71302"/>
        <dbReference type="ChEBI" id="CHEBI:456215"/>
        <dbReference type="EC" id="2.10.1.1"/>
    </reaction>
</comment>
<evidence type="ECO:0000256" key="5">
    <source>
        <dbReference type="ARBA" id="ARBA00022679"/>
    </source>
</evidence>
<keyword evidence="8" id="KW-0501">Molybdenum cofactor biosynthesis</keyword>
<dbReference type="FunFam" id="2.170.190.11:FF:000001">
    <property type="entry name" value="Molybdopterin molybdenumtransferase"/>
    <property type="match status" value="1"/>
</dbReference>
<dbReference type="CDD" id="cd00887">
    <property type="entry name" value="MoeA"/>
    <property type="match status" value="1"/>
</dbReference>
<protein>
    <recommendedName>
        <fullName evidence="3">molybdopterin molybdotransferase</fullName>
        <ecNumber evidence="3">2.10.1.1</ecNumber>
    </recommendedName>
</protein>
<evidence type="ECO:0000259" key="10">
    <source>
        <dbReference type="SMART" id="SM00852"/>
    </source>
</evidence>
<dbReference type="GO" id="GO:0006777">
    <property type="term" value="P:Mo-molybdopterin cofactor biosynthetic process"/>
    <property type="evidence" value="ECO:0007669"/>
    <property type="project" value="UniProtKB-KW"/>
</dbReference>
<evidence type="ECO:0000256" key="6">
    <source>
        <dbReference type="ARBA" id="ARBA00022723"/>
    </source>
</evidence>
<dbReference type="Pfam" id="PF00994">
    <property type="entry name" value="MoCF_biosynth"/>
    <property type="match status" value="1"/>
</dbReference>
<dbReference type="Gene3D" id="2.40.340.10">
    <property type="entry name" value="MoeA, C-terminal, domain IV"/>
    <property type="match status" value="1"/>
</dbReference>
<dbReference type="GO" id="GO:0046872">
    <property type="term" value="F:metal ion binding"/>
    <property type="evidence" value="ECO:0007669"/>
    <property type="project" value="UniProtKB-KW"/>
</dbReference>
<dbReference type="Gene3D" id="2.170.190.11">
    <property type="entry name" value="Molybdopterin biosynthesis moea protein, domain 3"/>
    <property type="match status" value="1"/>
</dbReference>
<dbReference type="SUPFAM" id="SSF63867">
    <property type="entry name" value="MoeA C-terminal domain-like"/>
    <property type="match status" value="1"/>
</dbReference>
<dbReference type="InterPro" id="IPR038987">
    <property type="entry name" value="MoeA-like"/>
</dbReference>
<keyword evidence="4" id="KW-0500">Molybdenum</keyword>
<name>A0A3B0YCP0_9ZZZZ</name>
<evidence type="ECO:0000256" key="9">
    <source>
        <dbReference type="ARBA" id="ARBA00047317"/>
    </source>
</evidence>
<dbReference type="EC" id="2.10.1.1" evidence="3"/>
<keyword evidence="7" id="KW-0460">Magnesium</keyword>
<dbReference type="EMBL" id="UOFK01000113">
    <property type="protein sequence ID" value="VAW77211.1"/>
    <property type="molecule type" value="Genomic_DNA"/>
</dbReference>
<dbReference type="SMART" id="SM00852">
    <property type="entry name" value="MoCF_biosynth"/>
    <property type="match status" value="1"/>
</dbReference>
<evidence type="ECO:0000256" key="8">
    <source>
        <dbReference type="ARBA" id="ARBA00023150"/>
    </source>
</evidence>
<dbReference type="Gene3D" id="3.40.980.10">
    <property type="entry name" value="MoaB/Mog-like domain"/>
    <property type="match status" value="1"/>
</dbReference>
<dbReference type="UniPathway" id="UPA00344"/>
<dbReference type="PANTHER" id="PTHR10192">
    <property type="entry name" value="MOLYBDOPTERIN BIOSYNTHESIS PROTEIN"/>
    <property type="match status" value="1"/>
</dbReference>
<dbReference type="SUPFAM" id="SSF63882">
    <property type="entry name" value="MoeA N-terminal region -like"/>
    <property type="match status" value="1"/>
</dbReference>
<dbReference type="InterPro" id="IPR036135">
    <property type="entry name" value="MoeA_linker/N_sf"/>
</dbReference>
<dbReference type="NCBIfam" id="NF045515">
    <property type="entry name" value="Glp_gephyrin"/>
    <property type="match status" value="1"/>
</dbReference>